<evidence type="ECO:0000313" key="2">
    <source>
        <dbReference type="EMBL" id="SER00572.1"/>
    </source>
</evidence>
<dbReference type="OrthoDB" id="5638848at2"/>
<dbReference type="EMBL" id="FOFN01000004">
    <property type="protein sequence ID" value="SER00572.1"/>
    <property type="molecule type" value="Genomic_DNA"/>
</dbReference>
<sequence length="179" mass="20729">MTPRKIVITGGPGTGKSTIINELLKRNYNCLEEISRQVTLEAQREGIDQLFLTNPLVFSELLLKGRINQFKTSENLNSDLVFFDRGIPDVLAYMDYIGDSYPNDFVSASKTLVYDDIFILKPWKAIYKSDNERYENFSQAEKIHDYLLETYQNYNYKPVDVPFGDVEERTDFILNTLSL</sequence>
<dbReference type="InterPro" id="IPR027417">
    <property type="entry name" value="P-loop_NTPase"/>
</dbReference>
<dbReference type="Proteomes" id="UP000198999">
    <property type="component" value="Unassembled WGS sequence"/>
</dbReference>
<organism evidence="2 3">
    <name type="scientific">Hyunsoonleella jejuensis</name>
    <dbReference type="NCBI Taxonomy" id="419940"/>
    <lineage>
        <taxon>Bacteria</taxon>
        <taxon>Pseudomonadati</taxon>
        <taxon>Bacteroidota</taxon>
        <taxon>Flavobacteriia</taxon>
        <taxon>Flavobacteriales</taxon>
        <taxon>Flavobacteriaceae</taxon>
    </lineage>
</organism>
<dbReference type="RefSeq" id="WP_092580678.1">
    <property type="nucleotide sequence ID" value="NZ_FOFN01000004.1"/>
</dbReference>
<proteinExistence type="predicted"/>
<reference evidence="2 3" key="1">
    <citation type="submission" date="2016-10" db="EMBL/GenBank/DDBJ databases">
        <authorList>
            <person name="de Groot N.N."/>
        </authorList>
    </citation>
    <scope>NUCLEOTIDE SEQUENCE [LARGE SCALE GENOMIC DNA]</scope>
    <source>
        <strain evidence="2 3">DSM 21035</strain>
    </source>
</reference>
<feature type="domain" description="NadR/Ttd14 AAA" evidence="1">
    <location>
        <begin position="5"/>
        <end position="169"/>
    </location>
</feature>
<dbReference type="SUPFAM" id="SSF52540">
    <property type="entry name" value="P-loop containing nucleoside triphosphate hydrolases"/>
    <property type="match status" value="1"/>
</dbReference>
<dbReference type="STRING" id="419940.SAMN05421824_2822"/>
<dbReference type="InterPro" id="IPR038727">
    <property type="entry name" value="NadR/Ttd14_AAA_dom"/>
</dbReference>
<evidence type="ECO:0000313" key="3">
    <source>
        <dbReference type="Proteomes" id="UP000198999"/>
    </source>
</evidence>
<keyword evidence="3" id="KW-1185">Reference proteome</keyword>
<accession>A0A1H9KNA3</accession>
<protein>
    <submittedName>
        <fullName evidence="2">Predicted ATPase</fullName>
    </submittedName>
</protein>
<dbReference type="Gene3D" id="3.40.50.300">
    <property type="entry name" value="P-loop containing nucleotide triphosphate hydrolases"/>
    <property type="match status" value="1"/>
</dbReference>
<evidence type="ECO:0000259" key="1">
    <source>
        <dbReference type="Pfam" id="PF13521"/>
    </source>
</evidence>
<dbReference type="Pfam" id="PF13521">
    <property type="entry name" value="AAA_28"/>
    <property type="match status" value="1"/>
</dbReference>
<dbReference type="AlphaFoldDB" id="A0A1H9KNA3"/>
<gene>
    <name evidence="2" type="ORF">SAMN05421824_2822</name>
</gene>
<name>A0A1H9KNA3_9FLAO</name>